<accession>A0A9E6XWJ1</accession>
<reference evidence="3" key="1">
    <citation type="journal article" date="2022" name="Int. J. Syst. Evol. Microbiol.">
        <title>Pseudomonas aegrilactucae sp. nov. and Pseudomonas morbosilactucae sp. nov., pathogens causing bacterial rot of lettuce in Japan.</title>
        <authorList>
            <person name="Sawada H."/>
            <person name="Fujikawa T."/>
            <person name="Satou M."/>
        </authorList>
    </citation>
    <scope>NUCLEOTIDE SEQUENCE</scope>
    <source>
        <strain evidence="3">0166_1</strain>
    </source>
</reference>
<feature type="region of interest" description="Disordered" evidence="2">
    <location>
        <begin position="1"/>
        <end position="30"/>
    </location>
</feature>
<dbReference type="EMBL" id="CP087164">
    <property type="protein sequence ID" value="UGS35765.1"/>
    <property type="molecule type" value="Genomic_DNA"/>
</dbReference>
<gene>
    <name evidence="3" type="ORF">DSM104329_02160</name>
</gene>
<feature type="coiled-coil region" evidence="1">
    <location>
        <begin position="47"/>
        <end position="74"/>
    </location>
</feature>
<feature type="compositionally biased region" description="Basic and acidic residues" evidence="2">
    <location>
        <begin position="7"/>
        <end position="18"/>
    </location>
</feature>
<dbReference type="RefSeq" id="WP_259315447.1">
    <property type="nucleotide sequence ID" value="NZ_CP087164.1"/>
</dbReference>
<dbReference type="KEGG" id="sbae:DSM104329_02160"/>
<keyword evidence="1" id="KW-0175">Coiled coil</keyword>
<name>A0A9E6XWJ1_9ACTN</name>
<keyword evidence="4" id="KW-1185">Reference proteome</keyword>
<evidence type="ECO:0000313" key="3">
    <source>
        <dbReference type="EMBL" id="UGS35765.1"/>
    </source>
</evidence>
<evidence type="ECO:0000256" key="1">
    <source>
        <dbReference type="SAM" id="Coils"/>
    </source>
</evidence>
<evidence type="ECO:0000313" key="4">
    <source>
        <dbReference type="Proteomes" id="UP001162834"/>
    </source>
</evidence>
<proteinExistence type="predicted"/>
<dbReference type="AlphaFoldDB" id="A0A9E6XWJ1"/>
<dbReference type="Proteomes" id="UP001162834">
    <property type="component" value="Chromosome"/>
</dbReference>
<organism evidence="3 4">
    <name type="scientific">Capillimicrobium parvum</name>
    <dbReference type="NCBI Taxonomy" id="2884022"/>
    <lineage>
        <taxon>Bacteria</taxon>
        <taxon>Bacillati</taxon>
        <taxon>Actinomycetota</taxon>
        <taxon>Thermoleophilia</taxon>
        <taxon>Solirubrobacterales</taxon>
        <taxon>Capillimicrobiaceae</taxon>
        <taxon>Capillimicrobium</taxon>
    </lineage>
</organism>
<sequence length="114" mass="13442">MPSDQHITARDLRGERRPGPHAVTDDEPSVRRRYADDELWDWTDGLARDERKELEELRAERTGLLERVEELHVAAQDSDDRERALRSLVARLATCRPWTRRRLRGELRSRGMID</sequence>
<evidence type="ECO:0000256" key="2">
    <source>
        <dbReference type="SAM" id="MobiDB-lite"/>
    </source>
</evidence>
<protein>
    <submittedName>
        <fullName evidence="3">Uncharacterized protein</fullName>
    </submittedName>
</protein>